<protein>
    <submittedName>
        <fullName evidence="1">Uncharacterized protein</fullName>
    </submittedName>
</protein>
<evidence type="ECO:0000313" key="2">
    <source>
        <dbReference type="Proteomes" id="UP001497535"/>
    </source>
</evidence>
<accession>A0ACB0Y9C1</accession>
<comment type="caution">
    <text evidence="1">The sequence shown here is derived from an EMBL/GenBank/DDBJ whole genome shotgun (WGS) entry which is preliminary data.</text>
</comment>
<gene>
    <name evidence="1" type="ORF">MENTE1834_LOCUS9498</name>
</gene>
<dbReference type="EMBL" id="CAVMJV010000008">
    <property type="protein sequence ID" value="CAK5038013.1"/>
    <property type="molecule type" value="Genomic_DNA"/>
</dbReference>
<proteinExistence type="predicted"/>
<evidence type="ECO:0000313" key="1">
    <source>
        <dbReference type="EMBL" id="CAK5038013.1"/>
    </source>
</evidence>
<organism evidence="1 2">
    <name type="scientific">Meloidogyne enterolobii</name>
    <name type="common">Root-knot nematode worm</name>
    <name type="synonym">Meloidogyne mayaguensis</name>
    <dbReference type="NCBI Taxonomy" id="390850"/>
    <lineage>
        <taxon>Eukaryota</taxon>
        <taxon>Metazoa</taxon>
        <taxon>Ecdysozoa</taxon>
        <taxon>Nematoda</taxon>
        <taxon>Chromadorea</taxon>
        <taxon>Rhabditida</taxon>
        <taxon>Tylenchina</taxon>
        <taxon>Tylenchomorpha</taxon>
        <taxon>Tylenchoidea</taxon>
        <taxon>Meloidogynidae</taxon>
        <taxon>Meloidogyninae</taxon>
        <taxon>Meloidogyne</taxon>
    </lineage>
</organism>
<reference evidence="1" key="1">
    <citation type="submission" date="2023-11" db="EMBL/GenBank/DDBJ databases">
        <authorList>
            <person name="Poullet M."/>
        </authorList>
    </citation>
    <scope>NUCLEOTIDE SEQUENCE</scope>
    <source>
        <strain evidence="1">E1834</strain>
    </source>
</reference>
<name>A0ACB0Y9C1_MELEN</name>
<dbReference type="Proteomes" id="UP001497535">
    <property type="component" value="Unassembled WGS sequence"/>
</dbReference>
<sequence length="294" mass="33711">MEKREILAKLAIKNINLKEIGEDEKEEEGKEEFIESVKNQQPIHLNKYLNEYLSKTIQNVEWLIKMDRLRQEEAINSLISKSKRIYLKPSSSSYNTTTMENNFLLSSQMKRTISLPNKISNFFTPPSSSFNKSSNHHKITQKQSKINNNKYLINRLPKSQSQNEGFNFVDSPDSPNSSGYASLASSSAGQFNLRLTGIEEEENQMNVSAAVSPHLTTNNNKNENSLTTCCENKLFSPTTTTNFFQTNTSSSCQLNISTKNNFNNNKNFFANKKKSKRKQIDNNLFLNRNEFLFN</sequence>
<keyword evidence="2" id="KW-1185">Reference proteome</keyword>